<dbReference type="EMBL" id="CM047943">
    <property type="protein sequence ID" value="KAI9900241.1"/>
    <property type="molecule type" value="Genomic_DNA"/>
</dbReference>
<sequence length="785" mass="88164">MPAKLPLKYPSARVKSPAPRPRPSKAASPSPRPASPRRSRSHGPAPRDDDAGFMGRRPSRTDERRRDRSRLDDGFLSPDNERDGERRRRRRRDSTPSPPRKRDERRDGERRKSYDWRQDNGDELFLDDHDVRRNSSVRAASQHPPSLRPGGASGTVYRDDDKRQRPSTPDRYKPEAVKDAARRTSRQSDADEPEAKTEHNAKPPSASHTPVMLPQASGGSASALFNNMPSALATYAGIKAVTKHADVAKEWVDWLRDLGEAPEEIDSLSAKATTARDTISQVQEMLKKRPDLLEGERGEQLKEQIEDSIQDTDKSLGKMTKLLSEISKKGVQGSSPLNGLQEFWRSYQYKDNYEDKVKQADEELQRELMSLSTLMMNLYSRSAIKSPPVEETKEKEKEPGKEPDKEPVKETEKEREKKPVQEPAKTPVKESTRESGKWSDKWSEKEPVKHDRSPSPAKTKINPTTPPVPRVIEPEAEEEEEEEEKEEEGVRKVAKQEPSEARMSIPADEKSKVSVKDTRTDAQIVSPPPSPGSSPSPRPPSAVGKEEEAVGSPPASQRPLTPPKTDKQARVKSPSDETPLATPSIPTPSDTSSKRTEPRRVERDPDEALLRAAKEGDLEGIKRALRHGSIRCCDIKGKTPLHLAAQEDRLAAAMLLLDRGADVHARSDGGRTPLHLGARDGSAALVETLLERAKADPNALTARGRTPLHYAASEARDGDEERREVLRVLRDWGADPTVEDKIKQTPRDVAQERRFYDAASTLRRAEKRWEEDHKQNWLRRHNFMK</sequence>
<name>A0ACC0V387_9HYPO</name>
<protein>
    <submittedName>
        <fullName evidence="1">Uncharacterized protein</fullName>
    </submittedName>
</protein>
<evidence type="ECO:0000313" key="2">
    <source>
        <dbReference type="Proteomes" id="UP001163324"/>
    </source>
</evidence>
<reference evidence="1" key="1">
    <citation type="submission" date="2022-10" db="EMBL/GenBank/DDBJ databases">
        <title>Complete Genome of Trichothecium roseum strain YXFP-22015, a Plant Pathogen Isolated from Citrus.</title>
        <authorList>
            <person name="Wang Y."/>
            <person name="Zhu L."/>
        </authorList>
    </citation>
    <scope>NUCLEOTIDE SEQUENCE</scope>
    <source>
        <strain evidence="1">YXFP-22015</strain>
    </source>
</reference>
<proteinExistence type="predicted"/>
<gene>
    <name evidence="1" type="ORF">N3K66_004503</name>
</gene>
<comment type="caution">
    <text evidence="1">The sequence shown here is derived from an EMBL/GenBank/DDBJ whole genome shotgun (WGS) entry which is preliminary data.</text>
</comment>
<accession>A0ACC0V387</accession>
<evidence type="ECO:0000313" key="1">
    <source>
        <dbReference type="EMBL" id="KAI9900241.1"/>
    </source>
</evidence>
<organism evidence="1 2">
    <name type="scientific">Trichothecium roseum</name>
    <dbReference type="NCBI Taxonomy" id="47278"/>
    <lineage>
        <taxon>Eukaryota</taxon>
        <taxon>Fungi</taxon>
        <taxon>Dikarya</taxon>
        <taxon>Ascomycota</taxon>
        <taxon>Pezizomycotina</taxon>
        <taxon>Sordariomycetes</taxon>
        <taxon>Hypocreomycetidae</taxon>
        <taxon>Hypocreales</taxon>
        <taxon>Hypocreales incertae sedis</taxon>
        <taxon>Trichothecium</taxon>
    </lineage>
</organism>
<keyword evidence="2" id="KW-1185">Reference proteome</keyword>
<dbReference type="Proteomes" id="UP001163324">
    <property type="component" value="Chromosome 4"/>
</dbReference>